<name>A0A8S3VLM0_MYTED</name>
<feature type="region of interest" description="Disordered" evidence="1">
    <location>
        <begin position="1"/>
        <end position="37"/>
    </location>
</feature>
<proteinExistence type="predicted"/>
<keyword evidence="3" id="KW-1185">Reference proteome</keyword>
<protein>
    <submittedName>
        <fullName evidence="2">Uncharacterized protein</fullName>
    </submittedName>
</protein>
<gene>
    <name evidence="2" type="ORF">MEDL_66035</name>
</gene>
<dbReference type="EMBL" id="CAJPWZ010003247">
    <property type="protein sequence ID" value="CAG2254559.1"/>
    <property type="molecule type" value="Genomic_DNA"/>
</dbReference>
<evidence type="ECO:0000313" key="2">
    <source>
        <dbReference type="EMBL" id="CAG2254559.1"/>
    </source>
</evidence>
<accession>A0A8S3VLM0</accession>
<dbReference type="OrthoDB" id="10388752at2759"/>
<comment type="caution">
    <text evidence="2">The sequence shown here is derived from an EMBL/GenBank/DDBJ whole genome shotgun (WGS) entry which is preliminary data.</text>
</comment>
<reference evidence="2" key="1">
    <citation type="submission" date="2021-03" db="EMBL/GenBank/DDBJ databases">
        <authorList>
            <person name="Bekaert M."/>
        </authorList>
    </citation>
    <scope>NUCLEOTIDE SEQUENCE</scope>
</reference>
<dbReference type="Proteomes" id="UP000683360">
    <property type="component" value="Unassembled WGS sequence"/>
</dbReference>
<evidence type="ECO:0000256" key="1">
    <source>
        <dbReference type="SAM" id="MobiDB-lite"/>
    </source>
</evidence>
<dbReference type="AlphaFoldDB" id="A0A8S3VLM0"/>
<feature type="compositionally biased region" description="Basic residues" evidence="1">
    <location>
        <begin position="1"/>
        <end position="10"/>
    </location>
</feature>
<organism evidence="2 3">
    <name type="scientific">Mytilus edulis</name>
    <name type="common">Blue mussel</name>
    <dbReference type="NCBI Taxonomy" id="6550"/>
    <lineage>
        <taxon>Eukaryota</taxon>
        <taxon>Metazoa</taxon>
        <taxon>Spiralia</taxon>
        <taxon>Lophotrochozoa</taxon>
        <taxon>Mollusca</taxon>
        <taxon>Bivalvia</taxon>
        <taxon>Autobranchia</taxon>
        <taxon>Pteriomorphia</taxon>
        <taxon>Mytilida</taxon>
        <taxon>Mytiloidea</taxon>
        <taxon>Mytilidae</taxon>
        <taxon>Mytilinae</taxon>
        <taxon>Mytilus</taxon>
    </lineage>
</organism>
<evidence type="ECO:0000313" key="3">
    <source>
        <dbReference type="Proteomes" id="UP000683360"/>
    </source>
</evidence>
<sequence length="182" mass="20880">MKRFRKRSKKNYNVQQGDEKEKQNANATNTNQEDDYDGRVYDLIDESQMIDISPQYSNLPVNSSVAKDELNLSDGYLNSYQPMIPDPVIHDYTKVNPVDETDQPKYINVLDEHHSIFRMPQSNETINSSVQNSLASPFRDNVIHPQRSDYISMHQNDLLSTGINLPMECHTGTVISNEIDES</sequence>